<comment type="caution">
    <text evidence="3">The sequence shown here is derived from an EMBL/GenBank/DDBJ whole genome shotgun (WGS) entry which is preliminary data.</text>
</comment>
<accession>A0A8H7HGT4</accession>
<evidence type="ECO:0000313" key="3">
    <source>
        <dbReference type="EMBL" id="KAF8686364.1"/>
    </source>
</evidence>
<proteinExistence type="predicted"/>
<name>A0A8H7HGT4_9AGAM</name>
<dbReference type="PANTHER" id="PTHR42071">
    <property type="entry name" value="PROTOGLOBIN DOMAIN-CONTAINING PROTEIN"/>
    <property type="match status" value="1"/>
</dbReference>
<dbReference type="GO" id="GO:0019825">
    <property type="term" value="F:oxygen binding"/>
    <property type="evidence" value="ECO:0007669"/>
    <property type="project" value="InterPro"/>
</dbReference>
<dbReference type="InterPro" id="IPR009050">
    <property type="entry name" value="Globin-like_sf"/>
</dbReference>
<evidence type="ECO:0000259" key="2">
    <source>
        <dbReference type="Pfam" id="PF11563"/>
    </source>
</evidence>
<evidence type="ECO:0000313" key="4">
    <source>
        <dbReference type="Proteomes" id="UP000650582"/>
    </source>
</evidence>
<dbReference type="InterPro" id="IPR012292">
    <property type="entry name" value="Globin/Proto"/>
</dbReference>
<feature type="domain" description="Globin-sensor" evidence="2">
    <location>
        <begin position="19"/>
        <end position="201"/>
    </location>
</feature>
<dbReference type="AlphaFoldDB" id="A0A8H7HGT4"/>
<evidence type="ECO:0000256" key="1">
    <source>
        <dbReference type="SAM" id="MobiDB-lite"/>
    </source>
</evidence>
<feature type="compositionally biased region" description="Basic and acidic residues" evidence="1">
    <location>
        <begin position="205"/>
        <end position="216"/>
    </location>
</feature>
<reference evidence="3" key="1">
    <citation type="submission" date="2020-09" db="EMBL/GenBank/DDBJ databases">
        <title>Comparative genome analyses of four rice-infecting Rhizoctonia solani isolates reveal extensive enrichment of homogalacturonan modification genes.</title>
        <authorList>
            <person name="Lee D.-Y."/>
            <person name="Jeon J."/>
            <person name="Kim K.-T."/>
            <person name="Cheong K."/>
            <person name="Song H."/>
            <person name="Choi G."/>
            <person name="Ko J."/>
            <person name="Opiyo S.O."/>
            <person name="Zuo S."/>
            <person name="Madhav S."/>
            <person name="Lee Y.-H."/>
            <person name="Wang G.-L."/>
        </authorList>
    </citation>
    <scope>NUCLEOTIDE SEQUENCE</scope>
    <source>
        <strain evidence="3">AG1-IA YN-7</strain>
    </source>
</reference>
<protein>
    <submittedName>
        <fullName evidence="3">Protoglobin</fullName>
    </submittedName>
</protein>
<dbReference type="InterPro" id="IPR044398">
    <property type="entry name" value="Globin-sensor_dom"/>
</dbReference>
<feature type="region of interest" description="Disordered" evidence="1">
    <location>
        <begin position="203"/>
        <end position="240"/>
    </location>
</feature>
<dbReference type="SUPFAM" id="SSF46458">
    <property type="entry name" value="Globin-like"/>
    <property type="match status" value="1"/>
</dbReference>
<dbReference type="GO" id="GO:0020037">
    <property type="term" value="F:heme binding"/>
    <property type="evidence" value="ECO:0007669"/>
    <property type="project" value="InterPro"/>
</dbReference>
<gene>
    <name evidence="3" type="ORF">RHS04_00236</name>
</gene>
<dbReference type="EMBL" id="JACYCC010000010">
    <property type="protein sequence ID" value="KAF8686364.1"/>
    <property type="molecule type" value="Genomic_DNA"/>
</dbReference>
<dbReference type="Gene3D" id="1.10.490.10">
    <property type="entry name" value="Globins"/>
    <property type="match status" value="1"/>
</dbReference>
<dbReference type="Proteomes" id="UP000650582">
    <property type="component" value="Unassembled WGS sequence"/>
</dbReference>
<feature type="compositionally biased region" description="Low complexity" evidence="1">
    <location>
        <begin position="226"/>
        <end position="240"/>
    </location>
</feature>
<dbReference type="PANTHER" id="PTHR42071:SF1">
    <property type="entry name" value="GLOBIN-SENSOR DOMAIN-CONTAINING PROTEIN"/>
    <property type="match status" value="1"/>
</dbReference>
<dbReference type="Pfam" id="PF11563">
    <property type="entry name" value="Protoglobin"/>
    <property type="match status" value="1"/>
</dbReference>
<organism evidence="3 4">
    <name type="scientific">Rhizoctonia solani</name>
    <dbReference type="NCBI Taxonomy" id="456999"/>
    <lineage>
        <taxon>Eukaryota</taxon>
        <taxon>Fungi</taxon>
        <taxon>Dikarya</taxon>
        <taxon>Basidiomycota</taxon>
        <taxon>Agaricomycotina</taxon>
        <taxon>Agaricomycetes</taxon>
        <taxon>Cantharellales</taxon>
        <taxon>Ceratobasidiaceae</taxon>
        <taxon>Rhizoctonia</taxon>
    </lineage>
</organism>
<sequence>MCPILNRIDSKQLETSLPKRVEYVTKFIEFGPEDAAALRAAAPIVKQITNCAVDAVYEKLFSFDVTRATFLSRNTGFEGQLATRLEEITHESEQIKFRKDFLRAWMFKVFTADYTDIKTFEYLDKVGLMHTGPAAFQHREKKEPLHVDYMHCALLLGHVHNMLTRAVLARNLPAETTQTTLVAINKVLWIQNDLFARHYIPPRHPASEESETKDKSAAGSWGWGLFGRSSGSSSSSSSSS</sequence>